<gene>
    <name evidence="1" type="ORF">DERF_005872</name>
</gene>
<protein>
    <submittedName>
        <fullName evidence="1">Uncharacterized protein</fullName>
    </submittedName>
</protein>
<keyword evidence="2" id="KW-1185">Reference proteome</keyword>
<comment type="caution">
    <text evidence="1">The sequence shown here is derived from an EMBL/GenBank/DDBJ whole genome shotgun (WGS) entry which is preliminary data.</text>
</comment>
<sequence length="69" mass="7895">MTVAGIRISGSIHCEASSMMRQFITLLLMRIVSCLVDRNMSSAEFWQLDNVVRMMSALDMISWRTLARL</sequence>
<dbReference type="EMBL" id="ASGP02000002">
    <property type="protein sequence ID" value="KAH9522285.1"/>
    <property type="molecule type" value="Genomic_DNA"/>
</dbReference>
<name>A0A922I7V0_DERFA</name>
<dbReference type="Proteomes" id="UP000790347">
    <property type="component" value="Unassembled WGS sequence"/>
</dbReference>
<reference evidence="1" key="2">
    <citation type="journal article" date="2022" name="Res Sq">
        <title>Comparative Genomics Reveals Insights into the Divergent Evolution of Astigmatic Mites and Household Pest Adaptations.</title>
        <authorList>
            <person name="Xiong Q."/>
            <person name="Wan A.T.-Y."/>
            <person name="Liu X.-Y."/>
            <person name="Fung C.S.-H."/>
            <person name="Xiao X."/>
            <person name="Malainual N."/>
            <person name="Hou J."/>
            <person name="Wang L."/>
            <person name="Wang M."/>
            <person name="Yang K."/>
            <person name="Cui Y."/>
            <person name="Leung E."/>
            <person name="Nong W."/>
            <person name="Shin S.-K."/>
            <person name="Au S."/>
            <person name="Jeong K.Y."/>
            <person name="Chew F.T."/>
            <person name="Hui J."/>
            <person name="Leung T.F."/>
            <person name="Tungtrongchitr A."/>
            <person name="Zhong N."/>
            <person name="Liu Z."/>
            <person name="Tsui S."/>
        </authorList>
    </citation>
    <scope>NUCLEOTIDE SEQUENCE</scope>
    <source>
        <strain evidence="1">Derf</strain>
        <tissue evidence="1">Whole organism</tissue>
    </source>
</reference>
<evidence type="ECO:0000313" key="1">
    <source>
        <dbReference type="EMBL" id="KAH9522285.1"/>
    </source>
</evidence>
<evidence type="ECO:0000313" key="2">
    <source>
        <dbReference type="Proteomes" id="UP000790347"/>
    </source>
</evidence>
<accession>A0A922I7V0</accession>
<reference evidence="1" key="1">
    <citation type="submission" date="2013-05" db="EMBL/GenBank/DDBJ databases">
        <authorList>
            <person name="Yim A.K.Y."/>
            <person name="Chan T.F."/>
            <person name="Ji K.M."/>
            <person name="Liu X.Y."/>
            <person name="Zhou J.W."/>
            <person name="Li R.Q."/>
            <person name="Yang K.Y."/>
            <person name="Li J."/>
            <person name="Li M."/>
            <person name="Law P.T.W."/>
            <person name="Wu Y.L."/>
            <person name="Cai Z.L."/>
            <person name="Qin H."/>
            <person name="Bao Y."/>
            <person name="Leung R.K.K."/>
            <person name="Ng P.K.S."/>
            <person name="Zou J."/>
            <person name="Zhong X.J."/>
            <person name="Ran P.X."/>
            <person name="Zhong N.S."/>
            <person name="Liu Z.G."/>
            <person name="Tsui S.K.W."/>
        </authorList>
    </citation>
    <scope>NUCLEOTIDE SEQUENCE</scope>
    <source>
        <strain evidence="1">Derf</strain>
        <tissue evidence="1">Whole organism</tissue>
    </source>
</reference>
<dbReference type="AlphaFoldDB" id="A0A922I7V0"/>
<proteinExistence type="predicted"/>
<organism evidence="1 2">
    <name type="scientific">Dermatophagoides farinae</name>
    <name type="common">American house dust mite</name>
    <dbReference type="NCBI Taxonomy" id="6954"/>
    <lineage>
        <taxon>Eukaryota</taxon>
        <taxon>Metazoa</taxon>
        <taxon>Ecdysozoa</taxon>
        <taxon>Arthropoda</taxon>
        <taxon>Chelicerata</taxon>
        <taxon>Arachnida</taxon>
        <taxon>Acari</taxon>
        <taxon>Acariformes</taxon>
        <taxon>Sarcoptiformes</taxon>
        <taxon>Astigmata</taxon>
        <taxon>Psoroptidia</taxon>
        <taxon>Analgoidea</taxon>
        <taxon>Pyroglyphidae</taxon>
        <taxon>Dermatophagoidinae</taxon>
        <taxon>Dermatophagoides</taxon>
    </lineage>
</organism>